<feature type="compositionally biased region" description="Basic and acidic residues" evidence="6">
    <location>
        <begin position="195"/>
        <end position="213"/>
    </location>
</feature>
<feature type="domain" description="LIM zinc-binding" evidence="7">
    <location>
        <begin position="319"/>
        <end position="382"/>
    </location>
</feature>
<dbReference type="PANTHER" id="PTHR24205:SF16">
    <property type="entry name" value="GH01042P-RELATED"/>
    <property type="match status" value="1"/>
</dbReference>
<sequence>MFTTAVPSPAASPAASRAVPPRNIDTSSTTSSSTPPLSTSTGSSGSPAYPESPPQSPPRKMKSQFSSSKPKGSTSLSQSSESEYGGLAYADSDDDDGDSSLRRANERGAGSSSKAKPKNSDSSRTRVPSPPRDRGRYNRSGVDDDERDYRRVDNRGASAKDTASIRSRTRAQTPPRRNASLSDSDSGSDYGDSGLNDKRRDRSPADSYRRRASPEQPRTRNGSSESGYSSRNRPNDSRSNAKASSRNELAVGRDDRGSRSPSPSMRSTRNDDSRKDRVVRKPKVCLRCEKKIEDGKWVAMDGEKGGVLCEKCWKNMYLPKCRRCNLPIEKQAVSSSDGQLKGKYHRECFNCHVCHKPFPDKTFYVHDHKPLCAYHYHEANDSLCAAARCGEPIEGPCAVSHAGDRYHPEHMLCEYPNGCKERLEEYWEVDGRMLCERHSRASRQAEEEADSRGWAKKTRAMKRTTRYIELGRR</sequence>
<dbReference type="PANTHER" id="PTHR24205">
    <property type="entry name" value="FOUR AND A HALF LIM DOMAINS PROTEIN"/>
    <property type="match status" value="1"/>
</dbReference>
<accession>A0ABQ0LTP5</accession>
<keyword evidence="1 5" id="KW-0479">Metal-binding</keyword>
<evidence type="ECO:0000259" key="7">
    <source>
        <dbReference type="PROSITE" id="PS50023"/>
    </source>
</evidence>
<reference evidence="8" key="1">
    <citation type="submission" date="2014-09" db="EMBL/GenBank/DDBJ databases">
        <title>Genome sequence of the luminous mushroom Mycena chlorophos for searching fungal bioluminescence genes.</title>
        <authorList>
            <person name="Tanaka Y."/>
            <person name="Kasuga D."/>
            <person name="Oba Y."/>
            <person name="Hase S."/>
            <person name="Sato K."/>
            <person name="Oba Y."/>
            <person name="Sakakibara Y."/>
        </authorList>
    </citation>
    <scope>NUCLEOTIDE SEQUENCE</scope>
</reference>
<evidence type="ECO:0000256" key="2">
    <source>
        <dbReference type="ARBA" id="ARBA00022737"/>
    </source>
</evidence>
<evidence type="ECO:0000256" key="3">
    <source>
        <dbReference type="ARBA" id="ARBA00022833"/>
    </source>
</evidence>
<evidence type="ECO:0000256" key="5">
    <source>
        <dbReference type="PROSITE-ProRule" id="PRU00125"/>
    </source>
</evidence>
<dbReference type="SUPFAM" id="SSF57716">
    <property type="entry name" value="Glucocorticoid receptor-like (DNA-binding domain)"/>
    <property type="match status" value="2"/>
</dbReference>
<dbReference type="Pfam" id="PF00412">
    <property type="entry name" value="LIM"/>
    <property type="match status" value="2"/>
</dbReference>
<feature type="compositionally biased region" description="Low complexity" evidence="6">
    <location>
        <begin position="1"/>
        <end position="49"/>
    </location>
</feature>
<keyword evidence="9" id="KW-1185">Reference proteome</keyword>
<evidence type="ECO:0000256" key="6">
    <source>
        <dbReference type="SAM" id="MobiDB-lite"/>
    </source>
</evidence>
<feature type="compositionally biased region" description="Low complexity" evidence="6">
    <location>
        <begin position="63"/>
        <end position="90"/>
    </location>
</feature>
<dbReference type="EMBL" id="DF848219">
    <property type="protein sequence ID" value="GAT53291.1"/>
    <property type="molecule type" value="Genomic_DNA"/>
</dbReference>
<feature type="region of interest" description="Disordered" evidence="6">
    <location>
        <begin position="1"/>
        <end position="276"/>
    </location>
</feature>
<keyword evidence="2" id="KW-0677">Repeat</keyword>
<name>A0ABQ0LTP5_MYCCL</name>
<evidence type="ECO:0000256" key="1">
    <source>
        <dbReference type="ARBA" id="ARBA00022723"/>
    </source>
</evidence>
<feature type="compositionally biased region" description="Low complexity" evidence="6">
    <location>
        <begin position="180"/>
        <end position="194"/>
    </location>
</feature>
<dbReference type="PROSITE" id="PS50023">
    <property type="entry name" value="LIM_DOMAIN_2"/>
    <property type="match status" value="1"/>
</dbReference>
<evidence type="ECO:0000313" key="9">
    <source>
        <dbReference type="Proteomes" id="UP000815677"/>
    </source>
</evidence>
<evidence type="ECO:0000313" key="8">
    <source>
        <dbReference type="EMBL" id="GAT53291.1"/>
    </source>
</evidence>
<dbReference type="CDD" id="cd09397">
    <property type="entry name" value="LIM1_UF1"/>
    <property type="match status" value="1"/>
</dbReference>
<protein>
    <recommendedName>
        <fullName evidence="7">LIM zinc-binding domain-containing protein</fullName>
    </recommendedName>
</protein>
<dbReference type="InterPro" id="IPR001781">
    <property type="entry name" value="Znf_LIM"/>
</dbReference>
<dbReference type="Gene3D" id="2.10.110.10">
    <property type="entry name" value="Cysteine Rich Protein"/>
    <property type="match status" value="2"/>
</dbReference>
<proteinExistence type="predicted"/>
<keyword evidence="3 5" id="KW-0862">Zinc</keyword>
<evidence type="ECO:0000256" key="4">
    <source>
        <dbReference type="ARBA" id="ARBA00023038"/>
    </source>
</evidence>
<dbReference type="SMART" id="SM00132">
    <property type="entry name" value="LIM"/>
    <property type="match status" value="2"/>
</dbReference>
<dbReference type="PROSITE" id="PS00478">
    <property type="entry name" value="LIM_DOMAIN_1"/>
    <property type="match status" value="1"/>
</dbReference>
<keyword evidence="4 5" id="KW-0440">LIM domain</keyword>
<organism evidence="8 9">
    <name type="scientific">Mycena chlorophos</name>
    <name type="common">Agaric fungus</name>
    <name type="synonym">Agaricus chlorophos</name>
    <dbReference type="NCBI Taxonomy" id="658473"/>
    <lineage>
        <taxon>Eukaryota</taxon>
        <taxon>Fungi</taxon>
        <taxon>Dikarya</taxon>
        <taxon>Basidiomycota</taxon>
        <taxon>Agaricomycotina</taxon>
        <taxon>Agaricomycetes</taxon>
        <taxon>Agaricomycetidae</taxon>
        <taxon>Agaricales</taxon>
        <taxon>Marasmiineae</taxon>
        <taxon>Mycenaceae</taxon>
        <taxon>Mycena</taxon>
    </lineage>
</organism>
<feature type="compositionally biased region" description="Low complexity" evidence="6">
    <location>
        <begin position="229"/>
        <end position="240"/>
    </location>
</feature>
<gene>
    <name evidence="8" type="ORF">MCHLO_10262</name>
</gene>
<feature type="compositionally biased region" description="Polar residues" evidence="6">
    <location>
        <begin position="219"/>
        <end position="228"/>
    </location>
</feature>
<dbReference type="Proteomes" id="UP000815677">
    <property type="component" value="Unassembled WGS sequence"/>
</dbReference>